<keyword evidence="3" id="KW-1185">Reference proteome</keyword>
<feature type="transmembrane region" description="Helical" evidence="1">
    <location>
        <begin position="368"/>
        <end position="388"/>
    </location>
</feature>
<reference evidence="3" key="1">
    <citation type="journal article" date="2019" name="Int. J. Syst. Evol. Microbiol.">
        <title>The Global Catalogue of Microorganisms (GCM) 10K type strain sequencing project: providing services to taxonomists for standard genome sequencing and annotation.</title>
        <authorList>
            <consortium name="The Broad Institute Genomics Platform"/>
            <consortium name="The Broad Institute Genome Sequencing Center for Infectious Disease"/>
            <person name="Wu L."/>
            <person name="Ma J."/>
        </authorList>
    </citation>
    <scope>NUCLEOTIDE SEQUENCE [LARGE SCALE GENOMIC DNA]</scope>
    <source>
        <strain evidence="3">CCUG 56608</strain>
    </source>
</reference>
<feature type="transmembrane region" description="Helical" evidence="1">
    <location>
        <begin position="67"/>
        <end position="93"/>
    </location>
</feature>
<feature type="transmembrane region" description="Helical" evidence="1">
    <location>
        <begin position="188"/>
        <end position="207"/>
    </location>
</feature>
<feature type="transmembrane region" description="Helical" evidence="1">
    <location>
        <begin position="255"/>
        <end position="275"/>
    </location>
</feature>
<feature type="transmembrane region" description="Helical" evidence="1">
    <location>
        <begin position="440"/>
        <end position="462"/>
    </location>
</feature>
<keyword evidence="1" id="KW-1133">Transmembrane helix</keyword>
<feature type="transmembrane region" description="Helical" evidence="1">
    <location>
        <begin position="228"/>
        <end position="249"/>
    </location>
</feature>
<evidence type="ECO:0008006" key="4">
    <source>
        <dbReference type="Google" id="ProtNLM"/>
    </source>
</evidence>
<accession>A0ABW3NH13</accession>
<gene>
    <name evidence="2" type="ORF">ACFQ19_07005</name>
</gene>
<protein>
    <recommendedName>
        <fullName evidence="4">ABC transporter permease</fullName>
    </recommendedName>
</protein>
<dbReference type="EMBL" id="JBHTKK010000006">
    <property type="protein sequence ID" value="MFD1065770.1"/>
    <property type="molecule type" value="Genomic_DNA"/>
</dbReference>
<dbReference type="Pfam" id="PF16949">
    <property type="entry name" value="ABC_tran_2"/>
    <property type="match status" value="1"/>
</dbReference>
<feature type="transmembrane region" description="Helical" evidence="1">
    <location>
        <begin position="409"/>
        <end position="434"/>
    </location>
</feature>
<feature type="transmembrane region" description="Helical" evidence="1">
    <location>
        <begin position="120"/>
        <end position="140"/>
    </location>
</feature>
<sequence>MMRNTWTLTKIMLKMQYSSAGKQSNAWVYVILAIFLIPFAILVLQGLHSMLTYSYNFLAEINQESMLLGLVLLSVAIVLMFLSFVMILSAFYFSDDISAYIPLPVHPYQLLAGKAANPLIYNYFAAAFMLLPFLFMYGSLSDAPFLFYVYGFILFIIFPIIPFSLVAVILMFIMRYVNIAKNKDRSKIFMGTASLLFVILINVVIRLNMDSSALMDTLMTYMQEQEGFMRLITLIFPPAYFGAGSLHFAASWSGFLSLLALLLLFIISVLLFVWAGQRFYLKGVRGMSSGSKGSLSDRAAQKLTKQRSSLITYMLKDVKVIFRTPAFLMQCVIQSLFFPVFLTVILFLDMGEELTALITAVPEKNLLLILFMVSVLIFSMNATAFTSISREGESRKLMLFLPIPFRQLINAKLFIAYLVALLPFILIVGVGIYIQLPVPIFIGWIVISLLYNWLAVMINFIVDIQNPKLHWTDEQELFKGRFIPFFIFLGQVALFGIITILLWNTAITSAYMMLFTLLVVILLITIFTQNYLRKKVTLETLQHLGDK</sequence>
<feature type="transmembrane region" description="Helical" evidence="1">
    <location>
        <begin position="147"/>
        <end position="176"/>
    </location>
</feature>
<dbReference type="Proteomes" id="UP001597041">
    <property type="component" value="Unassembled WGS sequence"/>
</dbReference>
<evidence type="ECO:0000313" key="3">
    <source>
        <dbReference type="Proteomes" id="UP001597041"/>
    </source>
</evidence>
<feature type="transmembrane region" description="Helical" evidence="1">
    <location>
        <begin position="326"/>
        <end position="348"/>
    </location>
</feature>
<proteinExistence type="predicted"/>
<feature type="transmembrane region" description="Helical" evidence="1">
    <location>
        <begin position="509"/>
        <end position="528"/>
    </location>
</feature>
<dbReference type="InterPro" id="IPR031599">
    <property type="entry name" value="ABC_tran_2"/>
</dbReference>
<feature type="transmembrane region" description="Helical" evidence="1">
    <location>
        <begin position="482"/>
        <end position="503"/>
    </location>
</feature>
<dbReference type="RefSeq" id="WP_379591363.1">
    <property type="nucleotide sequence ID" value="NZ_JBHTKK010000006.1"/>
</dbReference>
<evidence type="ECO:0000256" key="1">
    <source>
        <dbReference type="SAM" id="Phobius"/>
    </source>
</evidence>
<keyword evidence="1" id="KW-0812">Transmembrane</keyword>
<name>A0ABW3NH13_9BACI</name>
<evidence type="ECO:0000313" key="2">
    <source>
        <dbReference type="EMBL" id="MFD1065770.1"/>
    </source>
</evidence>
<keyword evidence="1" id="KW-0472">Membrane</keyword>
<organism evidence="2 3">
    <name type="scientific">Oceanobacillus locisalsi</name>
    <dbReference type="NCBI Taxonomy" id="546107"/>
    <lineage>
        <taxon>Bacteria</taxon>
        <taxon>Bacillati</taxon>
        <taxon>Bacillota</taxon>
        <taxon>Bacilli</taxon>
        <taxon>Bacillales</taxon>
        <taxon>Bacillaceae</taxon>
        <taxon>Oceanobacillus</taxon>
    </lineage>
</organism>
<comment type="caution">
    <text evidence="2">The sequence shown here is derived from an EMBL/GenBank/DDBJ whole genome shotgun (WGS) entry which is preliminary data.</text>
</comment>
<feature type="transmembrane region" description="Helical" evidence="1">
    <location>
        <begin position="26"/>
        <end position="47"/>
    </location>
</feature>